<sequence length="285" mass="30470">MKSPAADVIYHRYPSENFDPAEKPIPVAIAVDGTATDTEDDHSIRHPSLILDPSPPCRCQAFCSGLGHLLLFHTLNAILGVGGAILVLVLVPVSVGLIPLFGAGIVLFQVSAGVVEELVRLDIRLANVVSKREPKLIKAFGIQGGFSTNNGCDNWCQRLLFLSPKMLLVMLYFATIKLLVGVLSLVAIAWGLVLPVEAICSGGYADVIGWVNYHDHPGVYVIVVLGTWVLGVLCIVFVPKPSVAMTAWACAEDDYADDIRTPKTPPGTCETATELKAVVIQTSTA</sequence>
<evidence type="ECO:0008006" key="4">
    <source>
        <dbReference type="Google" id="ProtNLM"/>
    </source>
</evidence>
<keyword evidence="1" id="KW-0472">Membrane</keyword>
<dbReference type="EMBL" id="NBNE01000355">
    <property type="protein sequence ID" value="OWZ20148.1"/>
    <property type="molecule type" value="Genomic_DNA"/>
</dbReference>
<dbReference type="OrthoDB" id="125651at2759"/>
<feature type="transmembrane region" description="Helical" evidence="1">
    <location>
        <begin position="70"/>
        <end position="91"/>
    </location>
</feature>
<protein>
    <recommendedName>
        <fullName evidence="4">Transmembrane protein</fullName>
    </recommendedName>
</protein>
<organism evidence="2 3">
    <name type="scientific">Phytophthora megakarya</name>
    <dbReference type="NCBI Taxonomy" id="4795"/>
    <lineage>
        <taxon>Eukaryota</taxon>
        <taxon>Sar</taxon>
        <taxon>Stramenopiles</taxon>
        <taxon>Oomycota</taxon>
        <taxon>Peronosporomycetes</taxon>
        <taxon>Peronosporales</taxon>
        <taxon>Peronosporaceae</taxon>
        <taxon>Phytophthora</taxon>
    </lineage>
</organism>
<gene>
    <name evidence="2" type="ORF">PHMEG_0005468</name>
</gene>
<evidence type="ECO:0000313" key="2">
    <source>
        <dbReference type="EMBL" id="OWZ20148.1"/>
    </source>
</evidence>
<feature type="transmembrane region" description="Helical" evidence="1">
    <location>
        <begin position="219"/>
        <end position="238"/>
    </location>
</feature>
<evidence type="ECO:0000313" key="3">
    <source>
        <dbReference type="Proteomes" id="UP000198211"/>
    </source>
</evidence>
<reference evidence="3" key="1">
    <citation type="submission" date="2017-03" db="EMBL/GenBank/DDBJ databases">
        <title>Phytopthora megakarya and P. palmivora, two closely related causual agents of cacao black pod achieved similar genome size and gene model numbers by different mechanisms.</title>
        <authorList>
            <person name="Ali S."/>
            <person name="Shao J."/>
            <person name="Larry D.J."/>
            <person name="Kronmiller B."/>
            <person name="Shen D."/>
            <person name="Strem M.D."/>
            <person name="Melnick R.L."/>
            <person name="Guiltinan M.J."/>
            <person name="Tyler B.M."/>
            <person name="Meinhardt L.W."/>
            <person name="Bailey B.A."/>
        </authorList>
    </citation>
    <scope>NUCLEOTIDE SEQUENCE [LARGE SCALE GENOMIC DNA]</scope>
    <source>
        <strain evidence="3">zdho120</strain>
    </source>
</reference>
<feature type="transmembrane region" description="Helical" evidence="1">
    <location>
        <begin position="167"/>
        <end position="193"/>
    </location>
</feature>
<name>A0A225WSQ9_9STRA</name>
<evidence type="ECO:0000256" key="1">
    <source>
        <dbReference type="SAM" id="Phobius"/>
    </source>
</evidence>
<keyword evidence="1" id="KW-1133">Transmembrane helix</keyword>
<dbReference type="Proteomes" id="UP000198211">
    <property type="component" value="Unassembled WGS sequence"/>
</dbReference>
<comment type="caution">
    <text evidence="2">The sequence shown here is derived from an EMBL/GenBank/DDBJ whole genome shotgun (WGS) entry which is preliminary data.</text>
</comment>
<accession>A0A225WSQ9</accession>
<dbReference type="AlphaFoldDB" id="A0A225WSQ9"/>
<keyword evidence="1" id="KW-0812">Transmembrane</keyword>
<proteinExistence type="predicted"/>
<feature type="transmembrane region" description="Helical" evidence="1">
    <location>
        <begin position="97"/>
        <end position="115"/>
    </location>
</feature>
<keyword evidence="3" id="KW-1185">Reference proteome</keyword>